<dbReference type="GO" id="GO:0005975">
    <property type="term" value="P:carbohydrate metabolic process"/>
    <property type="evidence" value="ECO:0007669"/>
    <property type="project" value="UniProtKB-ARBA"/>
</dbReference>
<feature type="chain" id="PRO_5043817678" evidence="1">
    <location>
        <begin position="22"/>
        <end position="227"/>
    </location>
</feature>
<keyword evidence="1" id="KW-0732">Signal</keyword>
<name>A0AAU7EKV7_9FLAO</name>
<accession>A0AAU7EKV7</accession>
<evidence type="ECO:0000256" key="1">
    <source>
        <dbReference type="SAM" id="SignalP"/>
    </source>
</evidence>
<dbReference type="KEGG" id="mlil:QLS71_009250"/>
<dbReference type="AlphaFoldDB" id="A0AAU7EKV7"/>
<dbReference type="EMBL" id="CP155618">
    <property type="protein sequence ID" value="XBL16186.1"/>
    <property type="molecule type" value="Genomic_DNA"/>
</dbReference>
<evidence type="ECO:0000313" key="3">
    <source>
        <dbReference type="Proteomes" id="UP001224325"/>
    </source>
</evidence>
<gene>
    <name evidence="2" type="ORF">QLS71_009250</name>
</gene>
<dbReference type="InterPro" id="IPR013320">
    <property type="entry name" value="ConA-like_dom_sf"/>
</dbReference>
<keyword evidence="3" id="KW-1185">Reference proteome</keyword>
<sequence length="227" mass="26091">MKRLILQTYLLFLCITFVSNSQNKQGDLNNTQNLEWLISSMINEKFDDIQVSGKPKIVSSPYGDAVYFNGVEDAFFLERLPIESMEEFTIEMIFNPSIDGDFEQRVVHLGEVSGDRMLLEIRAIDGNWYFDGFAASGENKLALIDEKLIHPLGKWYHVAFVVAKDSLSTYVNGKLELTEPFSFRPIETGQSSVGVRLNKRSWFKGNIYKIKISSKKLRPYDFMTFKL</sequence>
<organism evidence="2 3">
    <name type="scientific">Mariniflexile litorale</name>
    <dbReference type="NCBI Taxonomy" id="3045158"/>
    <lineage>
        <taxon>Bacteria</taxon>
        <taxon>Pseudomonadati</taxon>
        <taxon>Bacteroidota</taxon>
        <taxon>Flavobacteriia</taxon>
        <taxon>Flavobacteriales</taxon>
        <taxon>Flavobacteriaceae</taxon>
        <taxon>Mariniflexile</taxon>
    </lineage>
</organism>
<proteinExistence type="predicted"/>
<dbReference type="Proteomes" id="UP001224325">
    <property type="component" value="Chromosome"/>
</dbReference>
<dbReference type="GO" id="GO:0004553">
    <property type="term" value="F:hydrolase activity, hydrolyzing O-glycosyl compounds"/>
    <property type="evidence" value="ECO:0007669"/>
    <property type="project" value="UniProtKB-ARBA"/>
</dbReference>
<dbReference type="Pfam" id="PF13385">
    <property type="entry name" value="Laminin_G_3"/>
    <property type="match status" value="1"/>
</dbReference>
<dbReference type="RefSeq" id="WP_308991045.1">
    <property type="nucleotide sequence ID" value="NZ_CP155618.1"/>
</dbReference>
<evidence type="ECO:0000313" key="2">
    <source>
        <dbReference type="EMBL" id="XBL16186.1"/>
    </source>
</evidence>
<dbReference type="SUPFAM" id="SSF49899">
    <property type="entry name" value="Concanavalin A-like lectins/glucanases"/>
    <property type="match status" value="1"/>
</dbReference>
<feature type="signal peptide" evidence="1">
    <location>
        <begin position="1"/>
        <end position="21"/>
    </location>
</feature>
<dbReference type="Gene3D" id="2.60.120.200">
    <property type="match status" value="1"/>
</dbReference>
<reference evidence="2" key="1">
    <citation type="submission" date="2024-04" db="EMBL/GenBank/DDBJ databases">
        <title>Mariniflexile litorale, isolated from the shallow sediments of the Sea of Japan.</title>
        <authorList>
            <person name="Romanenko L."/>
            <person name="Isaeva M."/>
        </authorList>
    </citation>
    <scope>NUCLEOTIDE SEQUENCE [LARGE SCALE GENOMIC DNA]</scope>
    <source>
        <strain evidence="2">KMM 9835</strain>
    </source>
</reference>
<protein>
    <submittedName>
        <fullName evidence="2">LamG-like jellyroll fold domain-containing protein</fullName>
    </submittedName>
</protein>